<sequence>QSVLQSDREVETSPETTTLTLKLMSSPSSMKVSAALLCLLITAAAFSTLVLAQPAAVPTVCCFNVASKKISIQRLQSYRKITGSKCPQKAVIFKTKQAREICTDPKQKWVQDAMKYLDQKSQTPRI</sequence>
<evidence type="ECO:0000256" key="1">
    <source>
        <dbReference type="ARBA" id="ARBA00004613"/>
    </source>
</evidence>
<dbReference type="GO" id="GO:0048020">
    <property type="term" value="F:CCR chemokine receptor binding"/>
    <property type="evidence" value="ECO:0007669"/>
    <property type="project" value="TreeGrafter"/>
</dbReference>
<reference evidence="12 13" key="1">
    <citation type="journal article" date="2020" name="Mol. Biol. Evol.">
        <title>Interspecific Gene Flow and the Evolution of Specialization in Black and White Rhinoceros.</title>
        <authorList>
            <person name="Moodley Y."/>
            <person name="Westbury M.V."/>
            <person name="Russo I.M."/>
            <person name="Gopalakrishnan S."/>
            <person name="Rakotoarivelo A."/>
            <person name="Olsen R.A."/>
            <person name="Prost S."/>
            <person name="Tunstall T."/>
            <person name="Ryder O.A."/>
            <person name="Dalen L."/>
            <person name="Bruford M.W."/>
        </authorList>
    </citation>
    <scope>NUCLEOTIDE SEQUENCE [LARGE SCALE GENOMIC DNA]</scope>
    <source>
        <strain evidence="12">SBR-YM</strain>
        <tissue evidence="12">Skin</tissue>
    </source>
</reference>
<dbReference type="InterPro" id="IPR036048">
    <property type="entry name" value="Interleukin_8-like_sf"/>
</dbReference>
<evidence type="ECO:0000256" key="10">
    <source>
        <dbReference type="SAM" id="Phobius"/>
    </source>
</evidence>
<comment type="similarity">
    <text evidence="2 9">Belongs to the intercrine beta (chemokine CC) family.</text>
</comment>
<keyword evidence="4 9" id="KW-0202">Cytokine</keyword>
<keyword evidence="6" id="KW-0732">Signal</keyword>
<feature type="transmembrane region" description="Helical" evidence="10">
    <location>
        <begin position="32"/>
        <end position="52"/>
    </location>
</feature>
<evidence type="ECO:0000256" key="5">
    <source>
        <dbReference type="ARBA" id="ARBA00022525"/>
    </source>
</evidence>
<evidence type="ECO:0000256" key="6">
    <source>
        <dbReference type="ARBA" id="ARBA00022729"/>
    </source>
</evidence>
<dbReference type="Gene3D" id="2.40.50.40">
    <property type="match status" value="1"/>
</dbReference>
<dbReference type="SMART" id="SM00199">
    <property type="entry name" value="SCY"/>
    <property type="match status" value="1"/>
</dbReference>
<dbReference type="EMBL" id="JACDTQ010002743">
    <property type="protein sequence ID" value="KAF5916094.1"/>
    <property type="molecule type" value="Genomic_DNA"/>
</dbReference>
<dbReference type="SUPFAM" id="SSF54117">
    <property type="entry name" value="Interleukin 8-like chemokines"/>
    <property type="match status" value="1"/>
</dbReference>
<gene>
    <name evidence="12" type="ORF">HPG69_003168</name>
</gene>
<protein>
    <recommendedName>
        <fullName evidence="9">C-C motif chemokine</fullName>
    </recommendedName>
</protein>
<keyword evidence="7" id="KW-1015">Disulfide bond</keyword>
<evidence type="ECO:0000256" key="9">
    <source>
        <dbReference type="RuleBase" id="RU361150"/>
    </source>
</evidence>
<keyword evidence="10" id="KW-1133">Transmembrane helix</keyword>
<proteinExistence type="inferred from homology"/>
<dbReference type="GO" id="GO:0008009">
    <property type="term" value="F:chemokine activity"/>
    <property type="evidence" value="ECO:0007669"/>
    <property type="project" value="InterPro"/>
</dbReference>
<keyword evidence="3 9" id="KW-0145">Chemotaxis</keyword>
<dbReference type="InterPro" id="IPR000827">
    <property type="entry name" value="Chemokine_CC_CS"/>
</dbReference>
<keyword evidence="13" id="KW-1185">Reference proteome</keyword>
<evidence type="ECO:0000313" key="13">
    <source>
        <dbReference type="Proteomes" id="UP000551758"/>
    </source>
</evidence>
<dbReference type="GO" id="GO:0061844">
    <property type="term" value="P:antimicrobial humoral immune response mediated by antimicrobial peptide"/>
    <property type="evidence" value="ECO:0007669"/>
    <property type="project" value="TreeGrafter"/>
</dbReference>
<evidence type="ECO:0000256" key="2">
    <source>
        <dbReference type="ARBA" id="ARBA00010868"/>
    </source>
</evidence>
<evidence type="ECO:0000256" key="3">
    <source>
        <dbReference type="ARBA" id="ARBA00022500"/>
    </source>
</evidence>
<evidence type="ECO:0000313" key="12">
    <source>
        <dbReference type="EMBL" id="KAF5916094.1"/>
    </source>
</evidence>
<comment type="caution">
    <text evidence="12">The sequence shown here is derived from an EMBL/GenBank/DDBJ whole genome shotgun (WGS) entry which is preliminary data.</text>
</comment>
<dbReference type="GO" id="GO:0005615">
    <property type="term" value="C:extracellular space"/>
    <property type="evidence" value="ECO:0007669"/>
    <property type="project" value="UniProtKB-KW"/>
</dbReference>
<dbReference type="Proteomes" id="UP000551758">
    <property type="component" value="Unassembled WGS sequence"/>
</dbReference>
<feature type="non-terminal residue" evidence="12">
    <location>
        <position position="126"/>
    </location>
</feature>
<keyword evidence="10" id="KW-0472">Membrane</keyword>
<comment type="subcellular location">
    <subcellularLocation>
        <location evidence="1 9">Secreted</location>
    </subcellularLocation>
</comment>
<keyword evidence="5 9" id="KW-0964">Secreted</keyword>
<keyword evidence="8" id="KW-0395">Inflammatory response</keyword>
<dbReference type="CDD" id="cd00272">
    <property type="entry name" value="Chemokine_CC"/>
    <property type="match status" value="1"/>
</dbReference>
<dbReference type="FunFam" id="2.40.50.40:FF:000002">
    <property type="entry name" value="C-C motif chemokine"/>
    <property type="match status" value="1"/>
</dbReference>
<dbReference type="AlphaFoldDB" id="A0A7J7EKE0"/>
<accession>A0A7J7EKE0</accession>
<dbReference type="InterPro" id="IPR039809">
    <property type="entry name" value="Chemokine_b/g/d"/>
</dbReference>
<evidence type="ECO:0000256" key="4">
    <source>
        <dbReference type="ARBA" id="ARBA00022514"/>
    </source>
</evidence>
<evidence type="ECO:0000256" key="8">
    <source>
        <dbReference type="ARBA" id="ARBA00023198"/>
    </source>
</evidence>
<dbReference type="PANTHER" id="PTHR12015:SF147">
    <property type="entry name" value="C-C MOTIF CHEMOKINE 13"/>
    <property type="match status" value="1"/>
</dbReference>
<dbReference type="InterPro" id="IPR001811">
    <property type="entry name" value="Chemokine_IL8-like_dom"/>
</dbReference>
<dbReference type="PANTHER" id="PTHR12015">
    <property type="entry name" value="SMALL INDUCIBLE CYTOKINE A"/>
    <property type="match status" value="1"/>
</dbReference>
<keyword evidence="10" id="KW-0812">Transmembrane</keyword>
<dbReference type="GO" id="GO:0006954">
    <property type="term" value="P:inflammatory response"/>
    <property type="evidence" value="ECO:0007669"/>
    <property type="project" value="UniProtKB-KW"/>
</dbReference>
<feature type="domain" description="Chemokine interleukin-8-like" evidence="11">
    <location>
        <begin position="58"/>
        <end position="117"/>
    </location>
</feature>
<organism evidence="12 13">
    <name type="scientific">Diceros bicornis minor</name>
    <name type="common">South-central black rhinoceros</name>
    <dbReference type="NCBI Taxonomy" id="77932"/>
    <lineage>
        <taxon>Eukaryota</taxon>
        <taxon>Metazoa</taxon>
        <taxon>Chordata</taxon>
        <taxon>Craniata</taxon>
        <taxon>Vertebrata</taxon>
        <taxon>Euteleostomi</taxon>
        <taxon>Mammalia</taxon>
        <taxon>Eutheria</taxon>
        <taxon>Laurasiatheria</taxon>
        <taxon>Perissodactyla</taxon>
        <taxon>Rhinocerotidae</taxon>
        <taxon>Diceros</taxon>
    </lineage>
</organism>
<evidence type="ECO:0000256" key="7">
    <source>
        <dbReference type="ARBA" id="ARBA00023157"/>
    </source>
</evidence>
<dbReference type="PROSITE" id="PS00472">
    <property type="entry name" value="SMALL_CYTOKINES_CC"/>
    <property type="match status" value="1"/>
</dbReference>
<dbReference type="GO" id="GO:0070098">
    <property type="term" value="P:chemokine-mediated signaling pathway"/>
    <property type="evidence" value="ECO:0007669"/>
    <property type="project" value="TreeGrafter"/>
</dbReference>
<name>A0A7J7EKE0_DICBM</name>
<dbReference type="GO" id="GO:0048245">
    <property type="term" value="P:eosinophil chemotaxis"/>
    <property type="evidence" value="ECO:0007669"/>
    <property type="project" value="TreeGrafter"/>
</dbReference>
<evidence type="ECO:0000259" key="11">
    <source>
        <dbReference type="SMART" id="SM00199"/>
    </source>
</evidence>
<dbReference type="GO" id="GO:0030335">
    <property type="term" value="P:positive regulation of cell migration"/>
    <property type="evidence" value="ECO:0007669"/>
    <property type="project" value="TreeGrafter"/>
</dbReference>
<dbReference type="Pfam" id="PF00048">
    <property type="entry name" value="IL8"/>
    <property type="match status" value="1"/>
</dbReference>